<accession>A0A1A9W3E9</accession>
<dbReference type="EnsemblMetazoa" id="GBRI005012-RA">
    <property type="protein sequence ID" value="GBRI005012-PA"/>
    <property type="gene ID" value="GBRI005012"/>
</dbReference>
<protein>
    <submittedName>
        <fullName evidence="1">Uncharacterized protein</fullName>
    </submittedName>
</protein>
<reference evidence="2" key="1">
    <citation type="submission" date="2014-03" db="EMBL/GenBank/DDBJ databases">
        <authorList>
            <person name="Aksoy S."/>
            <person name="Warren W."/>
            <person name="Wilson R.K."/>
        </authorList>
    </citation>
    <scope>NUCLEOTIDE SEQUENCE [LARGE SCALE GENOMIC DNA]</scope>
    <source>
        <strain evidence="2">IAEA</strain>
    </source>
</reference>
<dbReference type="VEuPathDB" id="VectorBase:GBRI005012"/>
<evidence type="ECO:0000313" key="2">
    <source>
        <dbReference type="Proteomes" id="UP000091820"/>
    </source>
</evidence>
<evidence type="ECO:0000313" key="1">
    <source>
        <dbReference type="EnsemblMetazoa" id="GBRI005012-PA"/>
    </source>
</evidence>
<proteinExistence type="predicted"/>
<organism evidence="1 2">
    <name type="scientific">Glossina brevipalpis</name>
    <dbReference type="NCBI Taxonomy" id="37001"/>
    <lineage>
        <taxon>Eukaryota</taxon>
        <taxon>Metazoa</taxon>
        <taxon>Ecdysozoa</taxon>
        <taxon>Arthropoda</taxon>
        <taxon>Hexapoda</taxon>
        <taxon>Insecta</taxon>
        <taxon>Pterygota</taxon>
        <taxon>Neoptera</taxon>
        <taxon>Endopterygota</taxon>
        <taxon>Diptera</taxon>
        <taxon>Brachycera</taxon>
        <taxon>Muscomorpha</taxon>
        <taxon>Hippoboscoidea</taxon>
        <taxon>Glossinidae</taxon>
        <taxon>Glossina</taxon>
    </lineage>
</organism>
<sequence length="96" mass="10637">MSRIYLIASTKSKNNSDYVLSYRKKHGEPAIGIPFLYSAKIRNKPSQSDNACKSSSCDEMEIEKCSYDVLSNNNNTSGLINNAIIIPNLKVASFKS</sequence>
<name>A0A1A9W3E9_9MUSC</name>
<dbReference type="Proteomes" id="UP000091820">
    <property type="component" value="Unassembled WGS sequence"/>
</dbReference>
<reference evidence="1" key="2">
    <citation type="submission" date="2020-05" db="UniProtKB">
        <authorList>
            <consortium name="EnsemblMetazoa"/>
        </authorList>
    </citation>
    <scope>IDENTIFICATION</scope>
    <source>
        <strain evidence="1">IAEA</strain>
    </source>
</reference>
<keyword evidence="2" id="KW-1185">Reference proteome</keyword>
<dbReference type="AlphaFoldDB" id="A0A1A9W3E9"/>